<dbReference type="Proteomes" id="UP000824469">
    <property type="component" value="Unassembled WGS sequence"/>
</dbReference>
<proteinExistence type="predicted"/>
<comment type="caution">
    <text evidence="1">The sequence shown here is derived from an EMBL/GenBank/DDBJ whole genome shotgun (WGS) entry which is preliminary data.</text>
</comment>
<evidence type="ECO:0000313" key="2">
    <source>
        <dbReference type="Proteomes" id="UP000824469"/>
    </source>
</evidence>
<keyword evidence="2" id="KW-1185">Reference proteome</keyword>
<gene>
    <name evidence="1" type="ORF">KI387_013287</name>
</gene>
<sequence length="88" mass="10060">VSNSTMLYHYLLEGNYFNHVGRVPLSYELLCQTPEAKSYRPCIGFVSTTTSLFCDLITSRAFSRDISELSSSFSALFLRFPWCSFIPK</sequence>
<evidence type="ECO:0000313" key="1">
    <source>
        <dbReference type="EMBL" id="KAH9301704.1"/>
    </source>
</evidence>
<dbReference type="AlphaFoldDB" id="A0AA38FD44"/>
<feature type="non-terminal residue" evidence="1">
    <location>
        <position position="88"/>
    </location>
</feature>
<protein>
    <submittedName>
        <fullName evidence="1">Uncharacterized protein</fullName>
    </submittedName>
</protein>
<dbReference type="EMBL" id="JAHRHJ020000009">
    <property type="protein sequence ID" value="KAH9301704.1"/>
    <property type="molecule type" value="Genomic_DNA"/>
</dbReference>
<reference evidence="1 2" key="1">
    <citation type="journal article" date="2021" name="Nat. Plants">
        <title>The Taxus genome provides insights into paclitaxel biosynthesis.</title>
        <authorList>
            <person name="Xiong X."/>
            <person name="Gou J."/>
            <person name="Liao Q."/>
            <person name="Li Y."/>
            <person name="Zhou Q."/>
            <person name="Bi G."/>
            <person name="Li C."/>
            <person name="Du R."/>
            <person name="Wang X."/>
            <person name="Sun T."/>
            <person name="Guo L."/>
            <person name="Liang H."/>
            <person name="Lu P."/>
            <person name="Wu Y."/>
            <person name="Zhang Z."/>
            <person name="Ro D.K."/>
            <person name="Shang Y."/>
            <person name="Huang S."/>
            <person name="Yan J."/>
        </authorList>
    </citation>
    <scope>NUCLEOTIDE SEQUENCE [LARGE SCALE GENOMIC DNA]</scope>
    <source>
        <strain evidence="1">Ta-2019</strain>
    </source>
</reference>
<accession>A0AA38FD44</accession>
<name>A0AA38FD44_TAXCH</name>
<feature type="non-terminal residue" evidence="1">
    <location>
        <position position="1"/>
    </location>
</feature>
<organism evidence="1 2">
    <name type="scientific">Taxus chinensis</name>
    <name type="common">Chinese yew</name>
    <name type="synonym">Taxus wallichiana var. chinensis</name>
    <dbReference type="NCBI Taxonomy" id="29808"/>
    <lineage>
        <taxon>Eukaryota</taxon>
        <taxon>Viridiplantae</taxon>
        <taxon>Streptophyta</taxon>
        <taxon>Embryophyta</taxon>
        <taxon>Tracheophyta</taxon>
        <taxon>Spermatophyta</taxon>
        <taxon>Pinopsida</taxon>
        <taxon>Pinidae</taxon>
        <taxon>Conifers II</taxon>
        <taxon>Cupressales</taxon>
        <taxon>Taxaceae</taxon>
        <taxon>Taxus</taxon>
    </lineage>
</organism>